<evidence type="ECO:0000313" key="3">
    <source>
        <dbReference type="Proteomes" id="UP000232145"/>
    </source>
</evidence>
<protein>
    <recommendedName>
        <fullName evidence="1">Glycosyl transferase family 1 domain-containing protein</fullName>
    </recommendedName>
</protein>
<comment type="caution">
    <text evidence="2">The sequence shown here is derived from an EMBL/GenBank/DDBJ whole genome shotgun (WGS) entry which is preliminary data.</text>
</comment>
<dbReference type="SUPFAM" id="SSF53756">
    <property type="entry name" value="UDP-Glycosyltransferase/glycogen phosphorylase"/>
    <property type="match status" value="1"/>
</dbReference>
<dbReference type="GO" id="GO:0016757">
    <property type="term" value="F:glycosyltransferase activity"/>
    <property type="evidence" value="ECO:0007669"/>
    <property type="project" value="InterPro"/>
</dbReference>
<dbReference type="Pfam" id="PF00534">
    <property type="entry name" value="Glycos_transf_1"/>
    <property type="match status" value="1"/>
</dbReference>
<reference evidence="2 3" key="1">
    <citation type="submission" date="2017-07" db="EMBL/GenBank/DDBJ databases">
        <title>Leptospira spp. isolated from tropical soils.</title>
        <authorList>
            <person name="Thibeaux R."/>
            <person name="Iraola G."/>
            <person name="Ferres I."/>
            <person name="Bierque E."/>
            <person name="Girault D."/>
            <person name="Soupe-Gilbert M.-E."/>
            <person name="Picardeau M."/>
            <person name="Goarant C."/>
        </authorList>
    </citation>
    <scope>NUCLEOTIDE SEQUENCE [LARGE SCALE GENOMIC DNA]</scope>
    <source>
        <strain evidence="2 3">FH2-B-A1</strain>
    </source>
</reference>
<accession>A0A2N0APQ9</accession>
<dbReference type="OrthoDB" id="9768685at2"/>
<feature type="domain" description="Glycosyl transferase family 1" evidence="1">
    <location>
        <begin position="247"/>
        <end position="395"/>
    </location>
</feature>
<dbReference type="Gene3D" id="3.40.50.2000">
    <property type="entry name" value="Glycogen Phosphorylase B"/>
    <property type="match status" value="2"/>
</dbReference>
<dbReference type="InterPro" id="IPR001296">
    <property type="entry name" value="Glyco_trans_1"/>
</dbReference>
<organism evidence="2 3">
    <name type="scientific">Leptospira harrisiae</name>
    <dbReference type="NCBI Taxonomy" id="2023189"/>
    <lineage>
        <taxon>Bacteria</taxon>
        <taxon>Pseudomonadati</taxon>
        <taxon>Spirochaetota</taxon>
        <taxon>Spirochaetia</taxon>
        <taxon>Leptospirales</taxon>
        <taxon>Leptospiraceae</taxon>
        <taxon>Leptospira</taxon>
    </lineage>
</organism>
<name>A0A2N0APQ9_9LEPT</name>
<evidence type="ECO:0000259" key="1">
    <source>
        <dbReference type="Pfam" id="PF00534"/>
    </source>
</evidence>
<gene>
    <name evidence="2" type="ORF">CH364_08970</name>
</gene>
<dbReference type="EMBL" id="NPDX01000001">
    <property type="protein sequence ID" value="PJZ86278.1"/>
    <property type="molecule type" value="Genomic_DNA"/>
</dbReference>
<dbReference type="PANTHER" id="PTHR12526">
    <property type="entry name" value="GLYCOSYLTRANSFERASE"/>
    <property type="match status" value="1"/>
</dbReference>
<dbReference type="Proteomes" id="UP000232145">
    <property type="component" value="Unassembled WGS sequence"/>
</dbReference>
<sequence>MKVTLIGTNDKAGGAARAMFRLHQALLSKGIESRILCLNQFAKGTDSINVFKYLPNLWASRRYPFLSDLIESQRTSLSNTLFSYSDIQTNLINHPLIHDADVINLHWINYFVSPFDIGKLLKLRKRIVWTLHDEWPFTGGCHYTSGCNKYITGCLDCVQVNSEIFSLPKLHYAEKENHFSSAIELVAPSKWLVEKAVRSPFFLNSRVKVISNSIEPSWFANGDRAEIRRKFGYDENCFLIGFGADSVYEKRKGLNYLIEALTILLKNQKWNTAFTSKKIKVLFFGNYTKRDLYLDKYADYLGSFSNDNEISEIYQMLDLFVIPSLEDNLPNTMLESMASGTPVLGFPVGGLAETIQNKLNGFLTELISGDSLAKEIFNLWSDPNLLKEVGRAAAKFAFENFSMSKQAEEYIKFFSMKPVLKNEKNTFKIKLKERFEFDQTYSAYLKKASFRKKILNFLFKSVRVHDFILSISEKKRST</sequence>
<evidence type="ECO:0000313" key="2">
    <source>
        <dbReference type="EMBL" id="PJZ86278.1"/>
    </source>
</evidence>
<dbReference type="AlphaFoldDB" id="A0A2N0APQ9"/>
<dbReference type="RefSeq" id="WP_100743161.1">
    <property type="nucleotide sequence ID" value="NZ_NPDW01000001.1"/>
</dbReference>
<keyword evidence="3" id="KW-1185">Reference proteome</keyword>
<proteinExistence type="predicted"/>
<dbReference type="PANTHER" id="PTHR12526:SF630">
    <property type="entry name" value="GLYCOSYLTRANSFERASE"/>
    <property type="match status" value="1"/>
</dbReference>